<evidence type="ECO:0000313" key="2">
    <source>
        <dbReference type="EMBL" id="KYN05994.1"/>
    </source>
</evidence>
<dbReference type="GO" id="GO:0032433">
    <property type="term" value="C:filopodium tip"/>
    <property type="evidence" value="ECO:0007669"/>
    <property type="project" value="TreeGrafter"/>
</dbReference>
<feature type="region of interest" description="Disordered" evidence="1">
    <location>
        <begin position="1"/>
        <end position="22"/>
    </location>
</feature>
<dbReference type="PANTHER" id="PTHR13651">
    <property type="entry name" value="PROTEIN ABITRAM"/>
    <property type="match status" value="1"/>
</dbReference>
<dbReference type="AlphaFoldDB" id="A0A151IMA2"/>
<dbReference type="STRING" id="456900.A0A151IMA2"/>
<dbReference type="InterPro" id="IPR039169">
    <property type="entry name" value="Abitram"/>
</dbReference>
<reference evidence="2 3" key="1">
    <citation type="submission" date="2016-03" db="EMBL/GenBank/DDBJ databases">
        <title>Cyphomyrmex costatus WGS genome.</title>
        <authorList>
            <person name="Nygaard S."/>
            <person name="Hu H."/>
            <person name="Boomsma J."/>
            <person name="Zhang G."/>
        </authorList>
    </citation>
    <scope>NUCLEOTIDE SEQUENCE [LARGE SCALE GENOMIC DNA]</scope>
    <source>
        <strain evidence="2">MS0001</strain>
        <tissue evidence="2">Whole body</tissue>
    </source>
</reference>
<dbReference type="GO" id="GO:0030425">
    <property type="term" value="C:dendrite"/>
    <property type="evidence" value="ECO:0007669"/>
    <property type="project" value="TreeGrafter"/>
</dbReference>
<organism evidence="2 3">
    <name type="scientific">Cyphomyrmex costatus</name>
    <dbReference type="NCBI Taxonomy" id="456900"/>
    <lineage>
        <taxon>Eukaryota</taxon>
        <taxon>Metazoa</taxon>
        <taxon>Ecdysozoa</taxon>
        <taxon>Arthropoda</taxon>
        <taxon>Hexapoda</taxon>
        <taxon>Insecta</taxon>
        <taxon>Pterygota</taxon>
        <taxon>Neoptera</taxon>
        <taxon>Endopterygota</taxon>
        <taxon>Hymenoptera</taxon>
        <taxon>Apocrita</taxon>
        <taxon>Aculeata</taxon>
        <taxon>Formicoidea</taxon>
        <taxon>Formicidae</taxon>
        <taxon>Myrmicinae</taxon>
        <taxon>Cyphomyrmex</taxon>
    </lineage>
</organism>
<feature type="compositionally biased region" description="Basic and acidic residues" evidence="1">
    <location>
        <begin position="10"/>
        <end position="22"/>
    </location>
</feature>
<dbReference type="PANTHER" id="PTHR13651:SF0">
    <property type="entry name" value="PROTEIN ABITRAM"/>
    <property type="match status" value="1"/>
</dbReference>
<dbReference type="InterPro" id="IPR011053">
    <property type="entry name" value="Single_hybrid_motif"/>
</dbReference>
<feature type="non-terminal residue" evidence="2">
    <location>
        <position position="1"/>
    </location>
</feature>
<dbReference type="EMBL" id="KQ977063">
    <property type="protein sequence ID" value="KYN05994.1"/>
    <property type="molecule type" value="Genomic_DNA"/>
</dbReference>
<proteinExistence type="predicted"/>
<gene>
    <name evidence="2" type="ORF">ALC62_03088</name>
</gene>
<dbReference type="GO" id="GO:0005634">
    <property type="term" value="C:nucleus"/>
    <property type="evidence" value="ECO:0007669"/>
    <property type="project" value="TreeGrafter"/>
</dbReference>
<dbReference type="GO" id="GO:0003785">
    <property type="term" value="F:actin monomer binding"/>
    <property type="evidence" value="ECO:0007669"/>
    <property type="project" value="TreeGrafter"/>
</dbReference>
<dbReference type="GO" id="GO:0030027">
    <property type="term" value="C:lamellipodium"/>
    <property type="evidence" value="ECO:0007669"/>
    <property type="project" value="TreeGrafter"/>
</dbReference>
<name>A0A151IMA2_9HYME</name>
<dbReference type="GO" id="GO:0051015">
    <property type="term" value="F:actin filament binding"/>
    <property type="evidence" value="ECO:0007669"/>
    <property type="project" value="TreeGrafter"/>
</dbReference>
<dbReference type="GO" id="GO:0048813">
    <property type="term" value="P:dendrite morphogenesis"/>
    <property type="evidence" value="ECO:0007669"/>
    <property type="project" value="TreeGrafter"/>
</dbReference>
<dbReference type="SUPFAM" id="SSF51230">
    <property type="entry name" value="Single hybrid motif"/>
    <property type="match status" value="1"/>
</dbReference>
<dbReference type="Gene3D" id="2.40.50.100">
    <property type="match status" value="1"/>
</dbReference>
<evidence type="ECO:0000256" key="1">
    <source>
        <dbReference type="SAM" id="MobiDB-lite"/>
    </source>
</evidence>
<dbReference type="Proteomes" id="UP000078542">
    <property type="component" value="Unassembled WGS sequence"/>
</dbReference>
<dbReference type="GO" id="GO:0030833">
    <property type="term" value="P:regulation of actin filament polymerization"/>
    <property type="evidence" value="ECO:0007669"/>
    <property type="project" value="TreeGrafter"/>
</dbReference>
<sequence>LLRTYSASDDQMHKGTKTDEPETKRLKFINDCRKKSCEKEENNIEENAVEDITAAREDFLKNQEEHDELMNNSDKEVSAIVDSDDESFVFPPDENVSDMLDEVQYSGCFPTVTDRYFTPYYKMDLQSLGNDTCIWIHSNRICMLSLAPSHVILQDNKVIKKIDFKVSDKLDRSLNKVSGKSKHGAQPLQINSNICTILCLDGQTYVIKCCVVGKLVEVNEVLLKNPQLLKELPHKGGYLAIILPNIKFLENFKQSVLTLTHDKYIEHIKEKERK</sequence>
<keyword evidence="3" id="KW-1185">Reference proteome</keyword>
<accession>A0A151IMA2</accession>
<dbReference type="GO" id="GO:0051489">
    <property type="term" value="P:regulation of filopodium assembly"/>
    <property type="evidence" value="ECO:0007669"/>
    <property type="project" value="TreeGrafter"/>
</dbReference>
<evidence type="ECO:0000313" key="3">
    <source>
        <dbReference type="Proteomes" id="UP000078542"/>
    </source>
</evidence>
<protein>
    <submittedName>
        <fullName evidence="2">UPF0436 protein C9orf6 like protein</fullName>
    </submittedName>
</protein>